<organism evidence="2 3">
    <name type="scientific">Bacillus nakamurai</name>
    <dbReference type="NCBI Taxonomy" id="1793963"/>
    <lineage>
        <taxon>Bacteria</taxon>
        <taxon>Bacillati</taxon>
        <taxon>Bacillota</taxon>
        <taxon>Bacilli</taxon>
        <taxon>Bacillales</taxon>
        <taxon>Bacillaceae</taxon>
        <taxon>Bacillus</taxon>
    </lineage>
</organism>
<dbReference type="Proteomes" id="UP000075430">
    <property type="component" value="Unassembled WGS sequence"/>
</dbReference>
<protein>
    <recommendedName>
        <fullName evidence="4">Integral inner membrane protein</fullName>
    </recommendedName>
</protein>
<dbReference type="Pfam" id="PF17319">
    <property type="entry name" value="DUF5362"/>
    <property type="match status" value="1"/>
</dbReference>
<keyword evidence="1" id="KW-0472">Membrane</keyword>
<keyword evidence="1" id="KW-0812">Transmembrane</keyword>
<keyword evidence="1" id="KW-1133">Transmembrane helix</keyword>
<reference evidence="3" key="1">
    <citation type="submission" date="2016-02" db="EMBL/GenBank/DDBJ databases">
        <authorList>
            <person name="Dunlap C."/>
        </authorList>
    </citation>
    <scope>NUCLEOTIDE SEQUENCE [LARGE SCALE GENOMIC DNA]</scope>
    <source>
        <strain evidence="3">NRRL B-41092</strain>
    </source>
</reference>
<feature type="transmembrane region" description="Helical" evidence="1">
    <location>
        <begin position="91"/>
        <end position="116"/>
    </location>
</feature>
<sequence>MKPESVNRSLVTISKWGKAAGILFIIMGAFAALSGAFFFLIGAIPGVLQIIAGIFLMRSAKEAGQMAEQFNELSEENMLDYYAKFVKMQGIYLIVSIGISVIAVILVIIFMMLGIADGLFKDFDTNTY</sequence>
<dbReference type="RefSeq" id="WP_061522555.1">
    <property type="nucleotide sequence ID" value="NZ_JARLZY010000023.1"/>
</dbReference>
<gene>
    <name evidence="2" type="ORF">AXI58_01440</name>
</gene>
<name>A0A150F4L6_9BACI</name>
<comment type="caution">
    <text evidence="2">The sequence shown here is derived from an EMBL/GenBank/DDBJ whole genome shotgun (WGS) entry which is preliminary data.</text>
</comment>
<dbReference type="EMBL" id="LSBA01000023">
    <property type="protein sequence ID" value="KXZ17086.1"/>
    <property type="molecule type" value="Genomic_DNA"/>
</dbReference>
<evidence type="ECO:0000313" key="2">
    <source>
        <dbReference type="EMBL" id="KXZ17086.1"/>
    </source>
</evidence>
<dbReference type="AlphaFoldDB" id="A0A150F4L6"/>
<feature type="transmembrane region" description="Helical" evidence="1">
    <location>
        <begin position="20"/>
        <end position="48"/>
    </location>
</feature>
<proteinExistence type="predicted"/>
<evidence type="ECO:0000256" key="1">
    <source>
        <dbReference type="SAM" id="Phobius"/>
    </source>
</evidence>
<evidence type="ECO:0008006" key="4">
    <source>
        <dbReference type="Google" id="ProtNLM"/>
    </source>
</evidence>
<dbReference type="OrthoDB" id="2932876at2"/>
<keyword evidence="3" id="KW-1185">Reference proteome</keyword>
<evidence type="ECO:0000313" key="3">
    <source>
        <dbReference type="Proteomes" id="UP000075430"/>
    </source>
</evidence>
<dbReference type="InterPro" id="IPR035287">
    <property type="entry name" value="DUF5362"/>
</dbReference>
<accession>A0A150F4L6</accession>